<dbReference type="AlphaFoldDB" id="A0A4C1YSP1"/>
<comment type="caution">
    <text evidence="1">The sequence shown here is derived from an EMBL/GenBank/DDBJ whole genome shotgun (WGS) entry which is preliminary data.</text>
</comment>
<name>A0A4C1YSP1_EUMVA</name>
<proteinExistence type="predicted"/>
<reference evidence="1 2" key="1">
    <citation type="journal article" date="2019" name="Commun. Biol.">
        <title>The bagworm genome reveals a unique fibroin gene that provides high tensile strength.</title>
        <authorList>
            <person name="Kono N."/>
            <person name="Nakamura H."/>
            <person name="Ohtoshi R."/>
            <person name="Tomita M."/>
            <person name="Numata K."/>
            <person name="Arakawa K."/>
        </authorList>
    </citation>
    <scope>NUCLEOTIDE SEQUENCE [LARGE SCALE GENOMIC DNA]</scope>
</reference>
<dbReference type="EMBL" id="BGZK01001361">
    <property type="protein sequence ID" value="GBP78210.1"/>
    <property type="molecule type" value="Genomic_DNA"/>
</dbReference>
<evidence type="ECO:0000313" key="2">
    <source>
        <dbReference type="Proteomes" id="UP000299102"/>
    </source>
</evidence>
<keyword evidence="2" id="KW-1185">Reference proteome</keyword>
<organism evidence="1 2">
    <name type="scientific">Eumeta variegata</name>
    <name type="common">Bagworm moth</name>
    <name type="synonym">Eumeta japonica</name>
    <dbReference type="NCBI Taxonomy" id="151549"/>
    <lineage>
        <taxon>Eukaryota</taxon>
        <taxon>Metazoa</taxon>
        <taxon>Ecdysozoa</taxon>
        <taxon>Arthropoda</taxon>
        <taxon>Hexapoda</taxon>
        <taxon>Insecta</taxon>
        <taxon>Pterygota</taxon>
        <taxon>Neoptera</taxon>
        <taxon>Endopterygota</taxon>
        <taxon>Lepidoptera</taxon>
        <taxon>Glossata</taxon>
        <taxon>Ditrysia</taxon>
        <taxon>Tineoidea</taxon>
        <taxon>Psychidae</taxon>
        <taxon>Oiketicinae</taxon>
        <taxon>Eumeta</taxon>
    </lineage>
</organism>
<accession>A0A4C1YSP1</accession>
<evidence type="ECO:0000313" key="1">
    <source>
        <dbReference type="EMBL" id="GBP78210.1"/>
    </source>
</evidence>
<dbReference type="Proteomes" id="UP000299102">
    <property type="component" value="Unassembled WGS sequence"/>
</dbReference>
<protein>
    <submittedName>
        <fullName evidence="1">Uncharacterized protein</fullName>
    </submittedName>
</protein>
<gene>
    <name evidence="1" type="ORF">EVAR_53995_1</name>
</gene>
<sequence>MIIHHGVVIVVLTRSSAVLHPHRCIARLKGANNLKQQRCGQPRFGSGAIKTCHATITVTIDVFCTTQHRETVVTQRKSFANGQQ</sequence>